<feature type="compositionally biased region" description="Pro residues" evidence="1">
    <location>
        <begin position="152"/>
        <end position="168"/>
    </location>
</feature>
<feature type="compositionally biased region" description="Pro residues" evidence="1">
    <location>
        <begin position="176"/>
        <end position="187"/>
    </location>
</feature>
<evidence type="ECO:0000313" key="3">
    <source>
        <dbReference type="Proteomes" id="UP001321473"/>
    </source>
</evidence>
<dbReference type="AlphaFoldDB" id="A0AAQ4F6E2"/>
<name>A0AAQ4F6E2_AMBAM</name>
<evidence type="ECO:0000313" key="2">
    <source>
        <dbReference type="EMBL" id="KAK8782666.1"/>
    </source>
</evidence>
<keyword evidence="3" id="KW-1185">Reference proteome</keyword>
<organism evidence="2 3">
    <name type="scientific">Amblyomma americanum</name>
    <name type="common">Lone star tick</name>
    <dbReference type="NCBI Taxonomy" id="6943"/>
    <lineage>
        <taxon>Eukaryota</taxon>
        <taxon>Metazoa</taxon>
        <taxon>Ecdysozoa</taxon>
        <taxon>Arthropoda</taxon>
        <taxon>Chelicerata</taxon>
        <taxon>Arachnida</taxon>
        <taxon>Acari</taxon>
        <taxon>Parasitiformes</taxon>
        <taxon>Ixodida</taxon>
        <taxon>Ixodoidea</taxon>
        <taxon>Ixodidae</taxon>
        <taxon>Amblyomminae</taxon>
        <taxon>Amblyomma</taxon>
    </lineage>
</organism>
<comment type="caution">
    <text evidence="2">The sequence shown here is derived from an EMBL/GenBank/DDBJ whole genome shotgun (WGS) entry which is preliminary data.</text>
</comment>
<dbReference type="EMBL" id="JARKHS020006429">
    <property type="protein sequence ID" value="KAK8782666.1"/>
    <property type="molecule type" value="Genomic_DNA"/>
</dbReference>
<proteinExistence type="predicted"/>
<feature type="compositionally biased region" description="Polar residues" evidence="1">
    <location>
        <begin position="76"/>
        <end position="91"/>
    </location>
</feature>
<feature type="region of interest" description="Disordered" evidence="1">
    <location>
        <begin position="106"/>
        <end position="187"/>
    </location>
</feature>
<reference evidence="2 3" key="1">
    <citation type="journal article" date="2023" name="Arcadia Sci">
        <title>De novo assembly of a long-read Amblyomma americanum tick genome.</title>
        <authorList>
            <person name="Chou S."/>
            <person name="Poskanzer K.E."/>
            <person name="Rollins M."/>
            <person name="Thuy-Boun P.S."/>
        </authorList>
    </citation>
    <scope>NUCLEOTIDE SEQUENCE [LARGE SCALE GENOMIC DNA]</scope>
    <source>
        <strain evidence="2">F_SG_1</strain>
        <tissue evidence="2">Salivary glands</tissue>
    </source>
</reference>
<protein>
    <submittedName>
        <fullName evidence="2">Uncharacterized protein</fullName>
    </submittedName>
</protein>
<feature type="region of interest" description="Disordered" evidence="1">
    <location>
        <begin position="66"/>
        <end position="91"/>
    </location>
</feature>
<sequence length="361" mass="39390">MAGSTIIFLNSAEFFSAVIKCFKDRREANLADLFLCLLKEQMMMRSAVSLLAFCFIAGTGSAEAAGLPPSGDHTDGSSQQEPLETQDYSEQQLSVDYSSGRDQYEYYGDDDVINSGGGDGDDDDTMTRYPSSGSGGGAETTRPPSSPRVQPTTPPIGAPTPPHGPPSFAPVTTASLPPPATRASPPPSVLPPVVKQLVCTVGHSAVVAAMYPPDKFCDFLYYCEVVIKSNFLRAAKVQASWRAFQDMAPSYQRAQPGVSFDFRFIAKDKLLNAARNVSGLAQKNIKHFGVLNIITVQTRLRQYVTEMKDVFETFKTIQGNDYSRKTIIAFGLFDYSLPSAFITLKNVVKMVAEYVWHCGHN</sequence>
<gene>
    <name evidence="2" type="ORF">V5799_015991</name>
</gene>
<evidence type="ECO:0000256" key="1">
    <source>
        <dbReference type="SAM" id="MobiDB-lite"/>
    </source>
</evidence>
<dbReference type="Proteomes" id="UP001321473">
    <property type="component" value="Unassembled WGS sequence"/>
</dbReference>
<accession>A0AAQ4F6E2</accession>